<feature type="region of interest" description="Disordered" evidence="1">
    <location>
        <begin position="195"/>
        <end position="214"/>
    </location>
</feature>
<proteinExistence type="predicted"/>
<feature type="compositionally biased region" description="Basic and acidic residues" evidence="1">
    <location>
        <begin position="142"/>
        <end position="154"/>
    </location>
</feature>
<keyword evidence="3" id="KW-1185">Reference proteome</keyword>
<reference evidence="2 3" key="1">
    <citation type="submission" date="2017-04" db="EMBL/GenBank/DDBJ databases">
        <authorList>
            <person name="Afonso C.L."/>
            <person name="Miller P.J."/>
            <person name="Scott M.A."/>
            <person name="Spackman E."/>
            <person name="Goraichik I."/>
            <person name="Dimitrov K.M."/>
            <person name="Suarez D.L."/>
            <person name="Swayne D.E."/>
        </authorList>
    </citation>
    <scope>NUCLEOTIDE SEQUENCE [LARGE SCALE GENOMIC DNA]</scope>
    <source>
        <strain evidence="2 3">CGMCC 1.10972</strain>
    </source>
</reference>
<name>A0A1W1Y9Y1_9HYPH</name>
<feature type="region of interest" description="Disordered" evidence="1">
    <location>
        <begin position="39"/>
        <end position="190"/>
    </location>
</feature>
<accession>A0A1W1Y9Y1</accession>
<dbReference type="AlphaFoldDB" id="A0A1W1Y9Y1"/>
<protein>
    <submittedName>
        <fullName evidence="2">Uncharacterized protein</fullName>
    </submittedName>
</protein>
<dbReference type="EMBL" id="FWXR01000001">
    <property type="protein sequence ID" value="SMC33040.1"/>
    <property type="molecule type" value="Genomic_DNA"/>
</dbReference>
<organism evidence="2 3">
    <name type="scientific">Fulvimarina manganoxydans</name>
    <dbReference type="NCBI Taxonomy" id="937218"/>
    <lineage>
        <taxon>Bacteria</taxon>
        <taxon>Pseudomonadati</taxon>
        <taxon>Pseudomonadota</taxon>
        <taxon>Alphaproteobacteria</taxon>
        <taxon>Hyphomicrobiales</taxon>
        <taxon>Aurantimonadaceae</taxon>
        <taxon>Fulvimarina</taxon>
    </lineage>
</organism>
<sequence length="214" mass="23184">MAFLLGAASLSGCMGPTYGTGKSQGETLFDDLNNMVSLGGSSDAQPVSYSPRSELVTPENTKVLPAPQAARADSSGVESPEQRSARIQAEAYQGDGPIPADVATSRKANVPDGYLDRTRGDGSSFMRRRERDIEEPLSPTELRSRGELIRERITQRYQGSPQNRRFLSEPPTTYRKPAESAPIGDPGVDEEVKARRLRGNSSSLGSKISDLLPW</sequence>
<feature type="compositionally biased region" description="Polar residues" evidence="1">
    <location>
        <begin position="39"/>
        <end position="51"/>
    </location>
</feature>
<evidence type="ECO:0000313" key="3">
    <source>
        <dbReference type="Proteomes" id="UP000192656"/>
    </source>
</evidence>
<evidence type="ECO:0000313" key="2">
    <source>
        <dbReference type="EMBL" id="SMC33040.1"/>
    </source>
</evidence>
<dbReference type="Proteomes" id="UP000192656">
    <property type="component" value="Unassembled WGS sequence"/>
</dbReference>
<feature type="compositionally biased region" description="Polar residues" evidence="1">
    <location>
        <begin position="155"/>
        <end position="165"/>
    </location>
</feature>
<gene>
    <name evidence="2" type="ORF">SAMN06297251_101106</name>
</gene>
<evidence type="ECO:0000256" key="1">
    <source>
        <dbReference type="SAM" id="MobiDB-lite"/>
    </source>
</evidence>